<reference evidence="2 3" key="1">
    <citation type="submission" date="2019-09" db="EMBL/GenBank/DDBJ databases">
        <title>Phylogeny of genus Pseudoclavibacter and closely related genus.</title>
        <authorList>
            <person name="Li Y."/>
        </authorList>
    </citation>
    <scope>NUCLEOTIDE SEQUENCE [LARGE SCALE GENOMIC DNA]</scope>
    <source>
        <strain evidence="2 3">DSM 23821</strain>
    </source>
</reference>
<keyword evidence="1" id="KW-0472">Membrane</keyword>
<keyword evidence="3" id="KW-1185">Reference proteome</keyword>
<organism evidence="2 3">
    <name type="scientific">Pseudoclavibacter chungangensis</name>
    <dbReference type="NCBI Taxonomy" id="587635"/>
    <lineage>
        <taxon>Bacteria</taxon>
        <taxon>Bacillati</taxon>
        <taxon>Actinomycetota</taxon>
        <taxon>Actinomycetes</taxon>
        <taxon>Micrococcales</taxon>
        <taxon>Microbacteriaceae</taxon>
        <taxon>Pseudoclavibacter</taxon>
    </lineage>
</organism>
<protein>
    <submittedName>
        <fullName evidence="2">DNA/RNA endonuclease G</fullName>
    </submittedName>
</protein>
<dbReference type="RefSeq" id="WP_158041731.1">
    <property type="nucleotide sequence ID" value="NZ_JACCFV010000001.1"/>
</dbReference>
<dbReference type="GO" id="GO:0004519">
    <property type="term" value="F:endonuclease activity"/>
    <property type="evidence" value="ECO:0007669"/>
    <property type="project" value="UniProtKB-KW"/>
</dbReference>
<dbReference type="EMBL" id="WBJZ01000022">
    <property type="protein sequence ID" value="KAB1653615.1"/>
    <property type="molecule type" value="Genomic_DNA"/>
</dbReference>
<dbReference type="Proteomes" id="UP000467240">
    <property type="component" value="Unassembled WGS sequence"/>
</dbReference>
<keyword evidence="2" id="KW-0255">Endonuclease</keyword>
<gene>
    <name evidence="2" type="ORF">F8O01_14815</name>
</gene>
<dbReference type="AlphaFoldDB" id="A0A7J5BND4"/>
<sequence>MSTEGSVRRVVRRELTSPRSVAMTVVVVLLVAALVWVAVELVLRILGRTALLGSPGPVLDGIVALPTEPAPWVPGVAVAAVVIGLVFVVLAVTPGKRPRHALTCGTRGVIADNGVIASALARHLAEELSLEPSSVVVGVGHRTVDVRVSPEAGLPVDRAVVRKIAEGELSRYGVTPRPRTSVRVAEKGE</sequence>
<evidence type="ECO:0000313" key="3">
    <source>
        <dbReference type="Proteomes" id="UP000467240"/>
    </source>
</evidence>
<feature type="transmembrane region" description="Helical" evidence="1">
    <location>
        <begin position="72"/>
        <end position="92"/>
    </location>
</feature>
<comment type="caution">
    <text evidence="2">The sequence shown here is derived from an EMBL/GenBank/DDBJ whole genome shotgun (WGS) entry which is preliminary data.</text>
</comment>
<name>A0A7J5BND4_9MICO</name>
<feature type="transmembrane region" description="Helical" evidence="1">
    <location>
        <begin position="21"/>
        <end position="46"/>
    </location>
</feature>
<keyword evidence="1" id="KW-1133">Transmembrane helix</keyword>
<keyword evidence="1" id="KW-0812">Transmembrane</keyword>
<accession>A0A7J5BND4</accession>
<evidence type="ECO:0000256" key="1">
    <source>
        <dbReference type="SAM" id="Phobius"/>
    </source>
</evidence>
<evidence type="ECO:0000313" key="2">
    <source>
        <dbReference type="EMBL" id="KAB1653615.1"/>
    </source>
</evidence>
<proteinExistence type="predicted"/>
<keyword evidence="2" id="KW-0540">Nuclease</keyword>
<keyword evidence="2" id="KW-0378">Hydrolase</keyword>
<dbReference type="OrthoDB" id="5126451at2"/>